<proteinExistence type="predicted"/>
<protein>
    <submittedName>
        <fullName evidence="1">Uncharacterized protein</fullName>
    </submittedName>
</protein>
<reference evidence="1 2" key="1">
    <citation type="journal article" date="2010" name="J. Gen. Virol.">
        <title>The genome of pseudocowpoxvirus: comparison of a reindeer isolate and a reference strain.</title>
        <authorList>
            <person name="Hautaniemi M."/>
            <person name="Ueda N."/>
            <person name="Tuimala J."/>
            <person name="Mercer A.A."/>
            <person name="Lahdenpera J."/>
            <person name="McInnes C.J."/>
        </authorList>
    </citation>
    <scope>NUCLEOTIDE SEQUENCE [LARGE SCALE GENOMIC DNA]</scope>
    <source>
        <strain evidence="1">F00.120R</strain>
    </source>
</reference>
<dbReference type="Proteomes" id="UP000168163">
    <property type="component" value="Segment"/>
</dbReference>
<organism evidence="1 2">
    <name type="scientific">Pseudocowpox virus</name>
    <dbReference type="NCBI Taxonomy" id="129726"/>
    <lineage>
        <taxon>Viruses</taxon>
        <taxon>Varidnaviria</taxon>
        <taxon>Bamfordvirae</taxon>
        <taxon>Nucleocytoviricota</taxon>
        <taxon>Pokkesviricetes</taxon>
        <taxon>Chitovirales</taxon>
        <taxon>Poxviridae</taxon>
        <taxon>Chordopoxvirinae</taxon>
        <taxon>Parapoxvirus</taxon>
        <taxon>Parapoxvirus pseudocowpox</taxon>
    </lineage>
</organism>
<accession>D3IZ18</accession>
<sequence length="37" mass="3979">MTPTSRVEFDDGGVGQLIEEELAEEADVLNAVADMLN</sequence>
<dbReference type="EMBL" id="GQ329669">
    <property type="protein sequence ID" value="ADC53772.1"/>
    <property type="molecule type" value="Genomic_DNA"/>
</dbReference>
<evidence type="ECO:0000313" key="1">
    <source>
        <dbReference type="EMBL" id="ADC53772.1"/>
    </source>
</evidence>
<evidence type="ECO:0000313" key="2">
    <source>
        <dbReference type="Proteomes" id="UP000168163"/>
    </source>
</evidence>
<name>D3IZ18_9POXV</name>